<evidence type="ECO:0000313" key="7">
    <source>
        <dbReference type="Proteomes" id="UP001302662"/>
    </source>
</evidence>
<dbReference type="Pfam" id="PF04055">
    <property type="entry name" value="Radical_SAM"/>
    <property type="match status" value="1"/>
</dbReference>
<dbReference type="RefSeq" id="WP_316559349.1">
    <property type="nucleotide sequence ID" value="NZ_CP131062.1"/>
</dbReference>
<dbReference type="AlphaFoldDB" id="A0AA96VBI0"/>
<keyword evidence="2" id="KW-0479">Metal-binding</keyword>
<dbReference type="GO" id="GO:0051536">
    <property type="term" value="F:iron-sulfur cluster binding"/>
    <property type="evidence" value="ECO:0007669"/>
    <property type="project" value="UniProtKB-KW"/>
</dbReference>
<dbReference type="SFLD" id="SFLDG01067">
    <property type="entry name" value="SPASM/twitch_domain_containing"/>
    <property type="match status" value="1"/>
</dbReference>
<dbReference type="PANTHER" id="PTHR43524">
    <property type="entry name" value="RADICAL SAM SUPERFAMILY PROTEIN"/>
    <property type="match status" value="1"/>
</dbReference>
<dbReference type="InterPro" id="IPR013785">
    <property type="entry name" value="Aldolase_TIM"/>
</dbReference>
<dbReference type="Gene3D" id="3.20.20.70">
    <property type="entry name" value="Aldolase class I"/>
    <property type="match status" value="1"/>
</dbReference>
<dbReference type="PROSITE" id="PS51918">
    <property type="entry name" value="RADICAL_SAM"/>
    <property type="match status" value="1"/>
</dbReference>
<name>A0AA96VBI0_9EURY</name>
<evidence type="ECO:0000256" key="1">
    <source>
        <dbReference type="ARBA" id="ARBA00022691"/>
    </source>
</evidence>
<dbReference type="GO" id="GO:0003824">
    <property type="term" value="F:catalytic activity"/>
    <property type="evidence" value="ECO:0007669"/>
    <property type="project" value="InterPro"/>
</dbReference>
<dbReference type="CDD" id="cd01335">
    <property type="entry name" value="Radical_SAM"/>
    <property type="match status" value="1"/>
</dbReference>
<evidence type="ECO:0000256" key="3">
    <source>
        <dbReference type="ARBA" id="ARBA00023004"/>
    </source>
</evidence>
<keyword evidence="1" id="KW-0949">S-adenosyl-L-methionine</keyword>
<dbReference type="PANTHER" id="PTHR43524:SF1">
    <property type="entry name" value="RADICAL SAM SUPERFAMILY PROTEIN"/>
    <property type="match status" value="1"/>
</dbReference>
<dbReference type="SFLD" id="SFLDS00029">
    <property type="entry name" value="Radical_SAM"/>
    <property type="match status" value="1"/>
</dbReference>
<keyword evidence="3" id="KW-0408">Iron</keyword>
<protein>
    <submittedName>
        <fullName evidence="6">GTP 3',8-cyclase</fullName>
    </submittedName>
</protein>
<gene>
    <name evidence="6" type="primary">moaA_3</name>
    <name evidence="6" type="ORF">MmiEs2_15930</name>
</gene>
<dbReference type="GO" id="GO:0046872">
    <property type="term" value="F:metal ion binding"/>
    <property type="evidence" value="ECO:0007669"/>
    <property type="project" value="UniProtKB-KW"/>
</dbReference>
<dbReference type="Proteomes" id="UP001302662">
    <property type="component" value="Chromosome"/>
</dbReference>
<sequence>MNLPKLNHMMSNAIDAAALIAMGKTFRNEKERKFISKVIPALKEDSKRRDALETEGIHIPPFIITGISAQCNLRCSGCYSRAFDACGDSDSPKSNEMSADEWKNIFSQADDLGISIILLAGGEPMIRKDILKTAAEFPQIIFPVFTNGTLLDDEMIRFFDDNRNLIPVLSIEGKREETNLRRGGGVYEKIEAAAEKMKAAGILFGASITLTNRNIQTATDVEFVGNLESKGYSLVFFVEYVPAQSGSETLVLTDFDREFQGKQMKTLRSKFKNIIFMAFPDDEKYLDGCLAAGRGFFYINASGGAEPCPFSPYSDVNLKDHTLLEALESPLFRKLREDGILEQEHHGGGCILFENKDAVSRFIQLK</sequence>
<keyword evidence="4" id="KW-0411">Iron-sulfur</keyword>
<feature type="domain" description="Radical SAM core" evidence="5">
    <location>
        <begin position="55"/>
        <end position="268"/>
    </location>
</feature>
<dbReference type="EMBL" id="CP131062">
    <property type="protein sequence ID" value="WNY29366.1"/>
    <property type="molecule type" value="Genomic_DNA"/>
</dbReference>
<dbReference type="KEGG" id="mees:MmiEs2_15930"/>
<keyword evidence="7" id="KW-1185">Reference proteome</keyword>
<proteinExistence type="predicted"/>
<dbReference type="InterPro" id="IPR007197">
    <property type="entry name" value="rSAM"/>
</dbReference>
<accession>A0AA96VBI0</accession>
<evidence type="ECO:0000259" key="5">
    <source>
        <dbReference type="PROSITE" id="PS51918"/>
    </source>
</evidence>
<evidence type="ECO:0000256" key="4">
    <source>
        <dbReference type="ARBA" id="ARBA00023014"/>
    </source>
</evidence>
<dbReference type="InterPro" id="IPR058240">
    <property type="entry name" value="rSAM_sf"/>
</dbReference>
<dbReference type="CDD" id="cd21128">
    <property type="entry name" value="SPASM_rSAM"/>
    <property type="match status" value="1"/>
</dbReference>
<dbReference type="GeneID" id="85198061"/>
<evidence type="ECO:0000313" key="6">
    <source>
        <dbReference type="EMBL" id="WNY29366.1"/>
    </source>
</evidence>
<dbReference type="SUPFAM" id="SSF102114">
    <property type="entry name" value="Radical SAM enzymes"/>
    <property type="match status" value="1"/>
</dbReference>
<reference evidence="6 7" key="1">
    <citation type="submission" date="2023-07" db="EMBL/GenBank/DDBJ databases">
        <title>Closed genome sequence of Methanimicrococcus sp. Es2.</title>
        <authorList>
            <person name="Protasov E."/>
            <person name="Platt K."/>
            <person name="Reeh H."/>
            <person name="Poehlein A."/>
            <person name="Daniel R."/>
            <person name="Brune A."/>
        </authorList>
    </citation>
    <scope>NUCLEOTIDE SEQUENCE [LARGE SCALE GENOMIC DNA]</scope>
    <source>
        <strain evidence="6 7">Es2</strain>
    </source>
</reference>
<organism evidence="6 7">
    <name type="scientific">Methanimicrococcus stummii</name>
    <dbReference type="NCBI Taxonomy" id="3028294"/>
    <lineage>
        <taxon>Archaea</taxon>
        <taxon>Methanobacteriati</taxon>
        <taxon>Methanobacteriota</taxon>
        <taxon>Stenosarchaea group</taxon>
        <taxon>Methanomicrobia</taxon>
        <taxon>Methanosarcinales</taxon>
        <taxon>Methanosarcinaceae</taxon>
        <taxon>Methanimicrococcus</taxon>
    </lineage>
</organism>
<evidence type="ECO:0000256" key="2">
    <source>
        <dbReference type="ARBA" id="ARBA00022723"/>
    </source>
</evidence>